<dbReference type="GO" id="GO:0016020">
    <property type="term" value="C:membrane"/>
    <property type="evidence" value="ECO:0007669"/>
    <property type="project" value="InterPro"/>
</dbReference>
<feature type="coiled-coil region" evidence="1">
    <location>
        <begin position="27"/>
        <end position="54"/>
    </location>
</feature>
<feature type="domain" description="MAM" evidence="3">
    <location>
        <begin position="263"/>
        <end position="443"/>
    </location>
</feature>
<dbReference type="GeneID" id="136806444"/>
<dbReference type="InterPro" id="IPR013320">
    <property type="entry name" value="ConA-like_dom_sf"/>
</dbReference>
<dbReference type="OrthoDB" id="10063783at2759"/>
<proteinExistence type="predicted"/>
<sequence length="975" mass="111223">MGRVTVFSILVLVVCVYTGYDAASIQERDISNTLERLDKSLKSLTNELKDEVNHVKYDRGDEFLGHKAVNTKRQTSANSIFCDFSRFSSNCDIKFVAEDHNENKPKWELRHDYSFIRDSSSPIGGSFWYADITDNHPKNEFTTLSAPFEVQGSSNDQCIEFSYLMYHHNRYCDTARFKVELVCGDKTTELFRASTTPSYKWYKAAVSAKAQAGSDCEVLFHVARGLGQSRGSLGVDDFKVTFGSKCSDSSIAADAKDNVPEDMKCDFEHYQDECLWKMRGNLPWAHANWGTPQGSTGPSAYFGHHLYRVSGGGYRYIDARKDDKMDKRGKNAYYISPELTGNGDKRMKMAYSMYGVDMGSLSIAVIENGKENELFKIEGDQGKGKIKDLKHWFDACVDLPSSGKFQIKIEGIVGLAKDLQFNQDVKSDIAIDAVDIEAGKCNQQQPLASCSHGKGESCPYVTEDSCGAEETEEFRLDDEFEARRGKFLTTIPRISKEFTISLKVKVEKKTSDWRNIIKFTESGRDCCWRGDRVPTLLILPNQLNVEVATQIGWNGNWHNKGINLQENKWHTIKMEQKKEADGKYYFYIHFDGQQMAKQHQDIPREKHNVKVWASDIFHEAGGVIIKDLLFQNKKGSFDECKAVCNKPLSDQDFDVFFDRTQKQETVIYENAAVMTPTKNSLVKDNFEVGQEYELSMEIKAKEKKGGWTNIVHVTNGANCCDKGMRVPAVFIYSNDYRMHITAPVNHNGNHAYNDGRLKQDEWVKLVIQQKRDAFGHLLYSILIDDKEEHRYINSDPQSYQNMKMYLSDNWHNAPGVEIRNVVFKSFGGSAGTYPCPEMCKAIPQEEDINGTTVKTLTYTYETCKDREYQLSVQPTRLFTRYGCLHISYKMAAKSIQGTSHCDFHVQANRHNIKQIKLRGDGEVGKWYEEKFSIHNYWRRFGRPIIGIRGAYTRNHCVAMTFGEIRLDEGVCPGEQ</sequence>
<dbReference type="SMART" id="SM00137">
    <property type="entry name" value="MAM"/>
    <property type="match status" value="1"/>
</dbReference>
<evidence type="ECO:0000256" key="2">
    <source>
        <dbReference type="SAM" id="SignalP"/>
    </source>
</evidence>
<evidence type="ECO:0000313" key="4">
    <source>
        <dbReference type="EnsemblMetazoa" id="CLYHEMP015338.1"/>
    </source>
</evidence>
<feature type="chain" id="PRO_5029468603" description="MAM domain-containing protein" evidence="2">
    <location>
        <begin position="23"/>
        <end position="975"/>
    </location>
</feature>
<dbReference type="AlphaFoldDB" id="A0A7M5WZI1"/>
<dbReference type="Pfam" id="PF00629">
    <property type="entry name" value="MAM"/>
    <property type="match status" value="2"/>
</dbReference>
<evidence type="ECO:0000259" key="3">
    <source>
        <dbReference type="PROSITE" id="PS50060"/>
    </source>
</evidence>
<keyword evidence="1" id="KW-0175">Coiled coil</keyword>
<evidence type="ECO:0000256" key="1">
    <source>
        <dbReference type="SAM" id="Coils"/>
    </source>
</evidence>
<accession>A0A7M5WZI1</accession>
<name>A0A7M5WZI1_9CNID</name>
<organism evidence="4 5">
    <name type="scientific">Clytia hemisphaerica</name>
    <dbReference type="NCBI Taxonomy" id="252671"/>
    <lineage>
        <taxon>Eukaryota</taxon>
        <taxon>Metazoa</taxon>
        <taxon>Cnidaria</taxon>
        <taxon>Hydrozoa</taxon>
        <taxon>Hydroidolina</taxon>
        <taxon>Leptothecata</taxon>
        <taxon>Obeliida</taxon>
        <taxon>Clytiidae</taxon>
        <taxon>Clytia</taxon>
    </lineage>
</organism>
<dbReference type="EnsemblMetazoa" id="CLYHEMT015338.1">
    <property type="protein sequence ID" value="CLYHEMP015338.1"/>
    <property type="gene ID" value="CLYHEMG015338"/>
</dbReference>
<keyword evidence="5" id="KW-1185">Reference proteome</keyword>
<dbReference type="PROSITE" id="PS50060">
    <property type="entry name" value="MAM_2"/>
    <property type="match status" value="2"/>
</dbReference>
<protein>
    <recommendedName>
        <fullName evidence="3">MAM domain-containing protein</fullName>
    </recommendedName>
</protein>
<dbReference type="Proteomes" id="UP000594262">
    <property type="component" value="Unplaced"/>
</dbReference>
<keyword evidence="2" id="KW-0732">Signal</keyword>
<dbReference type="PANTHER" id="PTHR23282">
    <property type="entry name" value="APICAL ENDOSOMAL GLYCOPROTEIN PRECURSOR"/>
    <property type="match status" value="1"/>
</dbReference>
<evidence type="ECO:0000313" key="5">
    <source>
        <dbReference type="Proteomes" id="UP000594262"/>
    </source>
</evidence>
<dbReference type="Gene3D" id="2.60.120.200">
    <property type="match status" value="3"/>
</dbReference>
<reference evidence="4" key="1">
    <citation type="submission" date="2021-01" db="UniProtKB">
        <authorList>
            <consortium name="EnsemblMetazoa"/>
        </authorList>
    </citation>
    <scope>IDENTIFICATION</scope>
</reference>
<dbReference type="InterPro" id="IPR051560">
    <property type="entry name" value="MAM_domain-containing"/>
</dbReference>
<dbReference type="SUPFAM" id="SSF49899">
    <property type="entry name" value="Concanavalin A-like lectins/glucanases"/>
    <property type="match status" value="2"/>
</dbReference>
<feature type="domain" description="MAM" evidence="3">
    <location>
        <begin position="80"/>
        <end position="248"/>
    </location>
</feature>
<dbReference type="PANTHER" id="PTHR23282:SF142">
    <property type="entry name" value="MAM DOMAIN-CONTAINING PROTEIN"/>
    <property type="match status" value="1"/>
</dbReference>
<dbReference type="InterPro" id="IPR000998">
    <property type="entry name" value="MAM_dom"/>
</dbReference>
<dbReference type="RefSeq" id="XP_066919122.1">
    <property type="nucleotide sequence ID" value="XM_067063021.1"/>
</dbReference>
<feature type="signal peptide" evidence="2">
    <location>
        <begin position="1"/>
        <end position="22"/>
    </location>
</feature>